<proteinExistence type="predicted"/>
<sequence>MRGPNSAAEEVRVSAVIGSDPDQLDQLAATMLACADRLDGVRSELAFVLAASPWQGGDADDFRWQWGHQLAGLLQGASTAFREAGARVRGDAGQQRQASADDGAGAGAPSAGRAGGGADSGGFDPLGSALWLGGHVLGALGFGAGAAGVIRDANRGLLRWKWTQTTAHEVIRLGDAVRVGDAVPLRTAGKLLGKFALPIDVLNTVSDGFEFADEAGKDVTSQETFNAGVSTVLGAVGVGVGVAGLVLGAPAVAPVAAGLFVGTVLWEAAVAFTPAEEWLHDGLWGVADGVGKAADGVGDIINGGLNALLGR</sequence>
<accession>A0ABV8C6V2</accession>
<evidence type="ECO:0000313" key="2">
    <source>
        <dbReference type="EMBL" id="MFC3897729.1"/>
    </source>
</evidence>
<gene>
    <name evidence="2" type="ORF">ACFOWZ_40195</name>
</gene>
<protein>
    <recommendedName>
        <fullName evidence="4">WXG100 family type VII secretion target</fullName>
    </recommendedName>
</protein>
<feature type="region of interest" description="Disordered" evidence="1">
    <location>
        <begin position="85"/>
        <end position="119"/>
    </location>
</feature>
<dbReference type="RefSeq" id="WP_382379211.1">
    <property type="nucleotide sequence ID" value="NZ_JBHRZI010000040.1"/>
</dbReference>
<dbReference type="Proteomes" id="UP001595690">
    <property type="component" value="Unassembled WGS sequence"/>
</dbReference>
<feature type="compositionally biased region" description="Low complexity" evidence="1">
    <location>
        <begin position="91"/>
        <end position="112"/>
    </location>
</feature>
<evidence type="ECO:0000256" key="1">
    <source>
        <dbReference type="SAM" id="MobiDB-lite"/>
    </source>
</evidence>
<name>A0ABV8C6V2_9PSEU</name>
<reference evidence="3" key="1">
    <citation type="journal article" date="2019" name="Int. J. Syst. Evol. Microbiol.">
        <title>The Global Catalogue of Microorganisms (GCM) 10K type strain sequencing project: providing services to taxonomists for standard genome sequencing and annotation.</title>
        <authorList>
            <consortium name="The Broad Institute Genomics Platform"/>
            <consortium name="The Broad Institute Genome Sequencing Center for Infectious Disease"/>
            <person name="Wu L."/>
            <person name="Ma J."/>
        </authorList>
    </citation>
    <scope>NUCLEOTIDE SEQUENCE [LARGE SCALE GENOMIC DNA]</scope>
    <source>
        <strain evidence="3">CGMCC 4.7405</strain>
    </source>
</reference>
<comment type="caution">
    <text evidence="2">The sequence shown here is derived from an EMBL/GenBank/DDBJ whole genome shotgun (WGS) entry which is preliminary data.</text>
</comment>
<organism evidence="2 3">
    <name type="scientific">Lentzea rhizosphaerae</name>
    <dbReference type="NCBI Taxonomy" id="2041025"/>
    <lineage>
        <taxon>Bacteria</taxon>
        <taxon>Bacillati</taxon>
        <taxon>Actinomycetota</taxon>
        <taxon>Actinomycetes</taxon>
        <taxon>Pseudonocardiales</taxon>
        <taxon>Pseudonocardiaceae</taxon>
        <taxon>Lentzea</taxon>
    </lineage>
</organism>
<keyword evidence="3" id="KW-1185">Reference proteome</keyword>
<dbReference type="EMBL" id="JBHRZI010000040">
    <property type="protein sequence ID" value="MFC3897729.1"/>
    <property type="molecule type" value="Genomic_DNA"/>
</dbReference>
<evidence type="ECO:0000313" key="3">
    <source>
        <dbReference type="Proteomes" id="UP001595690"/>
    </source>
</evidence>
<evidence type="ECO:0008006" key="4">
    <source>
        <dbReference type="Google" id="ProtNLM"/>
    </source>
</evidence>